<dbReference type="Pfam" id="PF01398">
    <property type="entry name" value="JAB"/>
    <property type="match status" value="1"/>
</dbReference>
<dbReference type="InterPro" id="IPR037518">
    <property type="entry name" value="MPN"/>
</dbReference>
<evidence type="ECO:0000313" key="4">
    <source>
        <dbReference type="WBParaSite" id="SSLN_0001588201-mRNA-1"/>
    </source>
</evidence>
<dbReference type="PROSITE" id="PS50249">
    <property type="entry name" value="MPN"/>
    <property type="match status" value="1"/>
</dbReference>
<dbReference type="AlphaFoldDB" id="A0A183TFR0"/>
<reference evidence="4" key="1">
    <citation type="submission" date="2016-06" db="UniProtKB">
        <authorList>
            <consortium name="WormBaseParasite"/>
        </authorList>
    </citation>
    <scope>IDENTIFICATION</scope>
</reference>
<proteinExistence type="predicted"/>
<dbReference type="InterPro" id="IPR050242">
    <property type="entry name" value="JAMM_MPN+_peptidase_M67A"/>
</dbReference>
<keyword evidence="3" id="KW-1185">Reference proteome</keyword>
<evidence type="ECO:0000313" key="3">
    <source>
        <dbReference type="Proteomes" id="UP000275846"/>
    </source>
</evidence>
<reference evidence="2 3" key="2">
    <citation type="submission" date="2018-11" db="EMBL/GenBank/DDBJ databases">
        <authorList>
            <consortium name="Pathogen Informatics"/>
        </authorList>
    </citation>
    <scope>NUCLEOTIDE SEQUENCE [LARGE SCALE GENOMIC DNA]</scope>
    <source>
        <strain evidence="2 3">NST_G2</strain>
    </source>
</reference>
<organism evidence="4">
    <name type="scientific">Schistocephalus solidus</name>
    <name type="common">Tapeworm</name>
    <dbReference type="NCBI Taxonomy" id="70667"/>
    <lineage>
        <taxon>Eukaryota</taxon>
        <taxon>Metazoa</taxon>
        <taxon>Spiralia</taxon>
        <taxon>Lophotrochozoa</taxon>
        <taxon>Platyhelminthes</taxon>
        <taxon>Cestoda</taxon>
        <taxon>Eucestoda</taxon>
        <taxon>Diphyllobothriidea</taxon>
        <taxon>Diphyllobothriidae</taxon>
        <taxon>Schistocephalus</taxon>
    </lineage>
</organism>
<evidence type="ECO:0000313" key="2">
    <source>
        <dbReference type="EMBL" id="VDM01694.1"/>
    </source>
</evidence>
<accession>A0A183TFR0</accession>
<dbReference type="InterPro" id="IPR000555">
    <property type="entry name" value="JAMM/MPN+_dom"/>
</dbReference>
<name>A0A183TFR0_SCHSO</name>
<gene>
    <name evidence="2" type="ORF">SSLN_LOCUS15308</name>
</gene>
<protein>
    <submittedName>
        <fullName evidence="4">MPN domain-containing protein</fullName>
    </submittedName>
</protein>
<feature type="domain" description="MPN" evidence="1">
    <location>
        <begin position="36"/>
        <end position="173"/>
    </location>
</feature>
<dbReference type="SMART" id="SM00232">
    <property type="entry name" value="JAB_MPN"/>
    <property type="match status" value="1"/>
</dbReference>
<dbReference type="EMBL" id="UYSU01039801">
    <property type="protein sequence ID" value="VDM01694.1"/>
    <property type="molecule type" value="Genomic_DNA"/>
</dbReference>
<dbReference type="Gene3D" id="3.40.140.10">
    <property type="entry name" value="Cytidine Deaminase, domain 2"/>
    <property type="match status" value="1"/>
</dbReference>
<dbReference type="WBParaSite" id="SSLN_0001588201-mRNA-1">
    <property type="protein sequence ID" value="SSLN_0001588201-mRNA-1"/>
    <property type="gene ID" value="SSLN_0001588201"/>
</dbReference>
<dbReference type="PANTHER" id="PTHR10410">
    <property type="entry name" value="EUKARYOTIC TRANSLATION INITIATION FACTOR 3 -RELATED"/>
    <property type="match status" value="1"/>
</dbReference>
<dbReference type="Proteomes" id="UP000275846">
    <property type="component" value="Unassembled WGS sequence"/>
</dbReference>
<dbReference type="OrthoDB" id="446074at2759"/>
<evidence type="ECO:0000259" key="1">
    <source>
        <dbReference type="PROSITE" id="PS50249"/>
    </source>
</evidence>
<dbReference type="GO" id="GO:0008237">
    <property type="term" value="F:metallopeptidase activity"/>
    <property type="evidence" value="ECO:0007669"/>
    <property type="project" value="InterPro"/>
</dbReference>
<dbReference type="SUPFAM" id="SSF102712">
    <property type="entry name" value="JAB1/MPN domain"/>
    <property type="match status" value="1"/>
</dbReference>
<dbReference type="STRING" id="70667.A0A183TFR0"/>
<sequence>MLLIGDRMWRLFAGLVTRTNRTVIQSDEYQQMEKQVIVTPEAYQIMLLHAFTHEREEVGGVLVGEGDGNTTSVITVFPLQRTSQQSDRVDISAAELAGCIEKCEDISKYMKCPVSVVGWYHSHPHITPFPSHVDLQTQLNFQSMDQNFIGLIFSVFVHQANSPTQVVSLLGFQSNSAQKEKRLKVRIQSLPNSQPSFYHVSCRLWRSVSDCIKDEFISKLAAFISEAEPYVPDGLKLLREWNNYYCHLNSFTLLIHCNPKEEQLFLKSI</sequence>